<feature type="region of interest" description="Disordered" evidence="1">
    <location>
        <begin position="524"/>
        <end position="549"/>
    </location>
</feature>
<keyword evidence="2" id="KW-0472">Membrane</keyword>
<keyword evidence="5" id="KW-1185">Reference proteome</keyword>
<dbReference type="EMBL" id="BAAAZN010000007">
    <property type="protein sequence ID" value="GAA3550447.1"/>
    <property type="molecule type" value="Genomic_DNA"/>
</dbReference>
<gene>
    <name evidence="4" type="ORF">GCM10022222_37470</name>
</gene>
<comment type="caution">
    <text evidence="4">The sequence shown here is derived from an EMBL/GenBank/DDBJ whole genome shotgun (WGS) entry which is preliminary data.</text>
</comment>
<protein>
    <submittedName>
        <fullName evidence="4">VanW family protein</fullName>
    </submittedName>
</protein>
<dbReference type="InterPro" id="IPR052913">
    <property type="entry name" value="Glycopeptide_resist_protein"/>
</dbReference>
<reference evidence="5" key="1">
    <citation type="journal article" date="2019" name="Int. J. Syst. Evol. Microbiol.">
        <title>The Global Catalogue of Microorganisms (GCM) 10K type strain sequencing project: providing services to taxonomists for standard genome sequencing and annotation.</title>
        <authorList>
            <consortium name="The Broad Institute Genomics Platform"/>
            <consortium name="The Broad Institute Genome Sequencing Center for Infectious Disease"/>
            <person name="Wu L."/>
            <person name="Ma J."/>
        </authorList>
    </citation>
    <scope>NUCLEOTIDE SEQUENCE [LARGE SCALE GENOMIC DNA]</scope>
    <source>
        <strain evidence="5">JCM 16898</strain>
    </source>
</reference>
<keyword evidence="2" id="KW-0812">Transmembrane</keyword>
<dbReference type="Pfam" id="PF04294">
    <property type="entry name" value="VanW"/>
    <property type="match status" value="1"/>
</dbReference>
<dbReference type="Pfam" id="PF12229">
    <property type="entry name" value="PG_binding_4"/>
    <property type="match status" value="1"/>
</dbReference>
<dbReference type="InterPro" id="IPR022029">
    <property type="entry name" value="YoaR-like_PG-bd"/>
</dbReference>
<evidence type="ECO:0000313" key="4">
    <source>
        <dbReference type="EMBL" id="GAA3550447.1"/>
    </source>
</evidence>
<evidence type="ECO:0000256" key="2">
    <source>
        <dbReference type="SAM" id="Phobius"/>
    </source>
</evidence>
<feature type="region of interest" description="Disordered" evidence="1">
    <location>
        <begin position="1"/>
        <end position="27"/>
    </location>
</feature>
<dbReference type="PANTHER" id="PTHR35788:SF1">
    <property type="entry name" value="EXPORTED PROTEIN"/>
    <property type="match status" value="1"/>
</dbReference>
<feature type="transmembrane region" description="Helical" evidence="2">
    <location>
        <begin position="35"/>
        <end position="56"/>
    </location>
</feature>
<dbReference type="InterPro" id="IPR007391">
    <property type="entry name" value="Vancomycin_resist_VanW"/>
</dbReference>
<name>A0ABP6WDX2_9PSEU</name>
<dbReference type="RefSeq" id="WP_344861429.1">
    <property type="nucleotide sequence ID" value="NZ_BAAAZN010000007.1"/>
</dbReference>
<evidence type="ECO:0000256" key="1">
    <source>
        <dbReference type="SAM" id="MobiDB-lite"/>
    </source>
</evidence>
<feature type="domain" description="YoaR-like putative peptidoglycan binding" evidence="3">
    <location>
        <begin position="236"/>
        <end position="337"/>
    </location>
</feature>
<accession>A0ABP6WDX2</accession>
<proteinExistence type="predicted"/>
<evidence type="ECO:0000313" key="5">
    <source>
        <dbReference type="Proteomes" id="UP001500689"/>
    </source>
</evidence>
<organism evidence="4 5">
    <name type="scientific">Amycolatopsis ultiminotia</name>
    <dbReference type="NCBI Taxonomy" id="543629"/>
    <lineage>
        <taxon>Bacteria</taxon>
        <taxon>Bacillati</taxon>
        <taxon>Actinomycetota</taxon>
        <taxon>Actinomycetes</taxon>
        <taxon>Pseudonocardiales</taxon>
        <taxon>Pseudonocardiaceae</taxon>
        <taxon>Amycolatopsis</taxon>
    </lineage>
</organism>
<dbReference type="PANTHER" id="PTHR35788">
    <property type="entry name" value="EXPORTED PROTEIN-RELATED"/>
    <property type="match status" value="1"/>
</dbReference>
<sequence length="588" mass="61024">MHPATDNASWPSTDPDDQGPGGGNAAARPWWRRPLTVALAAAAGFLAVAYVVGAIATAGEVPGGTTVAGVAVGGLSPAEAQAKLTAALTPRLAQPVQISAGDRTAQFVPASAKIQVDYTATVAQAGTQSLTPWGLLGSLFGDREFRVVSSGDDQALNAVIAGLRPAVDRPMTEGDVRFDGTTPVPVEPESGQELDETAARQALVTEWAHAADVKLPIRTLQPKVPAEQVRRAVEQVAKPAVSAAATVRGEGRDVAVTPENIAAALRFRPGGNGNLVPSLDKDKLGAVVDKLSATEKPGQDARMDFSSGAPVVAPSSDGRKIDWDQTLAGLLKAITGPGERAVQAKYTDAPAKVTTDAVKSLGIKEVIGEFTTTGFAADSGVNIRVVAQKVNGAIVKPGETFSLNGYTGPRGTPQGYVEAGVIEEGVPAREVGGGISQFATTTYNAAYFAGMTDAGHKEHSFYISRYPAAREATVFQNPDGSSVIDLKFANDSATGVAIQTIWTGSSITVKLWGTKHVNVESVPGPKHDFVNPPTVTKSDASCKPVQGKPGFTASDTRVIRDLGGKELSRHTRNVRYNPEPTVVCAGSG</sequence>
<dbReference type="Proteomes" id="UP001500689">
    <property type="component" value="Unassembled WGS sequence"/>
</dbReference>
<feature type="compositionally biased region" description="Polar residues" evidence="1">
    <location>
        <begin position="1"/>
        <end position="12"/>
    </location>
</feature>
<evidence type="ECO:0000259" key="3">
    <source>
        <dbReference type="Pfam" id="PF12229"/>
    </source>
</evidence>
<keyword evidence="2" id="KW-1133">Transmembrane helix</keyword>